<evidence type="ECO:0000256" key="3">
    <source>
        <dbReference type="RuleBase" id="RU000363"/>
    </source>
</evidence>
<dbReference type="PRINTS" id="PR00081">
    <property type="entry name" value="GDHRDH"/>
</dbReference>
<protein>
    <submittedName>
        <fullName evidence="4">SDR family oxidoreductase</fullName>
    </submittedName>
</protein>
<dbReference type="CDD" id="cd05233">
    <property type="entry name" value="SDR_c"/>
    <property type="match status" value="1"/>
</dbReference>
<evidence type="ECO:0000256" key="1">
    <source>
        <dbReference type="ARBA" id="ARBA00006484"/>
    </source>
</evidence>
<gene>
    <name evidence="4" type="ORF">JJB07_08165</name>
</gene>
<organism evidence="4 5">
    <name type="scientific">Tumebacillus amylolyticus</name>
    <dbReference type="NCBI Taxonomy" id="2801339"/>
    <lineage>
        <taxon>Bacteria</taxon>
        <taxon>Bacillati</taxon>
        <taxon>Bacillota</taxon>
        <taxon>Bacilli</taxon>
        <taxon>Bacillales</taxon>
        <taxon>Alicyclobacillaceae</taxon>
        <taxon>Tumebacillus</taxon>
    </lineage>
</organism>
<name>A0ABS1JAJ1_9BACL</name>
<sequence>MAKQTALITGASSGIGEEFARRLAGQGMDLILVARSRAKLEEMAATLSSQFGITAHVITADLSAERAAKEVSRQTREKGLHVDFLINNAGFGSAGEFVHNDAEQEHQQVMVNVTTVVDMIHEYLPAMVEKRSGTIINVASLVAFQPVPHMAVYGATKAFVLSLSEALWEENRKYGVKVLGLCPGATATNFFEVAKAPSFGKLRSPEQVVSTALRALQQGRSFVVDGASNAISSTLPRILPRKVVAKVAGNFAKPKP</sequence>
<evidence type="ECO:0000256" key="2">
    <source>
        <dbReference type="ARBA" id="ARBA00023002"/>
    </source>
</evidence>
<dbReference type="SUPFAM" id="SSF51735">
    <property type="entry name" value="NAD(P)-binding Rossmann-fold domains"/>
    <property type="match status" value="1"/>
</dbReference>
<dbReference type="InterPro" id="IPR036291">
    <property type="entry name" value="NAD(P)-bd_dom_sf"/>
</dbReference>
<dbReference type="Pfam" id="PF00106">
    <property type="entry name" value="adh_short"/>
    <property type="match status" value="1"/>
</dbReference>
<proteinExistence type="inferred from homology"/>
<reference evidence="4 5" key="1">
    <citation type="submission" date="2021-01" db="EMBL/GenBank/DDBJ databases">
        <title>Tumebacillus sp. strain ITR2 16S ribosomal RNA gene Genome sequencing and assembly.</title>
        <authorList>
            <person name="Kang M."/>
        </authorList>
    </citation>
    <scope>NUCLEOTIDE SEQUENCE [LARGE SCALE GENOMIC DNA]</scope>
    <source>
        <strain evidence="4 5">ITR2</strain>
    </source>
</reference>
<dbReference type="PANTHER" id="PTHR44196:SF2">
    <property type="entry name" value="SHORT-CHAIN DEHYDROGENASE-RELATED"/>
    <property type="match status" value="1"/>
</dbReference>
<dbReference type="PANTHER" id="PTHR44196">
    <property type="entry name" value="DEHYDROGENASE/REDUCTASE SDR FAMILY MEMBER 7B"/>
    <property type="match status" value="1"/>
</dbReference>
<keyword evidence="2" id="KW-0560">Oxidoreductase</keyword>
<dbReference type="RefSeq" id="WP_201633441.1">
    <property type="nucleotide sequence ID" value="NZ_JAEQNB010000002.1"/>
</dbReference>
<comment type="similarity">
    <text evidence="1 3">Belongs to the short-chain dehydrogenases/reductases (SDR) family.</text>
</comment>
<dbReference type="Proteomes" id="UP000602284">
    <property type="component" value="Unassembled WGS sequence"/>
</dbReference>
<accession>A0ABS1JAJ1</accession>
<keyword evidence="5" id="KW-1185">Reference proteome</keyword>
<comment type="caution">
    <text evidence="4">The sequence shown here is derived from an EMBL/GenBank/DDBJ whole genome shotgun (WGS) entry which is preliminary data.</text>
</comment>
<dbReference type="EMBL" id="JAEQNB010000002">
    <property type="protein sequence ID" value="MBL0386623.1"/>
    <property type="molecule type" value="Genomic_DNA"/>
</dbReference>
<evidence type="ECO:0000313" key="5">
    <source>
        <dbReference type="Proteomes" id="UP000602284"/>
    </source>
</evidence>
<dbReference type="PIRSF" id="PIRSF000126">
    <property type="entry name" value="11-beta-HSD1"/>
    <property type="match status" value="1"/>
</dbReference>
<dbReference type="PRINTS" id="PR00080">
    <property type="entry name" value="SDRFAMILY"/>
</dbReference>
<dbReference type="InterPro" id="IPR002347">
    <property type="entry name" value="SDR_fam"/>
</dbReference>
<evidence type="ECO:0000313" key="4">
    <source>
        <dbReference type="EMBL" id="MBL0386623.1"/>
    </source>
</evidence>
<dbReference type="Gene3D" id="3.40.50.720">
    <property type="entry name" value="NAD(P)-binding Rossmann-like Domain"/>
    <property type="match status" value="1"/>
</dbReference>